<feature type="transmembrane region" description="Helical" evidence="1">
    <location>
        <begin position="189"/>
        <end position="207"/>
    </location>
</feature>
<evidence type="ECO:0000256" key="1">
    <source>
        <dbReference type="SAM" id="Phobius"/>
    </source>
</evidence>
<evidence type="ECO:0000313" key="3">
    <source>
        <dbReference type="Proteomes" id="UP000280696"/>
    </source>
</evidence>
<accession>A0A3A9A970</accession>
<comment type="caution">
    <text evidence="2">The sequence shown here is derived from an EMBL/GenBank/DDBJ whole genome shotgun (WGS) entry which is preliminary data.</text>
</comment>
<feature type="transmembrane region" description="Helical" evidence="1">
    <location>
        <begin position="155"/>
        <end position="177"/>
    </location>
</feature>
<dbReference type="GO" id="GO:0015293">
    <property type="term" value="F:symporter activity"/>
    <property type="evidence" value="ECO:0007669"/>
    <property type="project" value="InterPro"/>
</dbReference>
<dbReference type="PANTHER" id="PTHR11328">
    <property type="entry name" value="MAJOR FACILITATOR SUPERFAMILY DOMAIN-CONTAINING PROTEIN"/>
    <property type="match status" value="1"/>
</dbReference>
<dbReference type="Proteomes" id="UP000280696">
    <property type="component" value="Unassembled WGS sequence"/>
</dbReference>
<name>A0A3A9A970_9FIRM</name>
<dbReference type="OrthoDB" id="9764596at2"/>
<feature type="transmembrane region" description="Helical" evidence="1">
    <location>
        <begin position="409"/>
        <end position="432"/>
    </location>
</feature>
<dbReference type="InterPro" id="IPR036259">
    <property type="entry name" value="MFS_trans_sf"/>
</dbReference>
<dbReference type="RefSeq" id="WP_120472007.1">
    <property type="nucleotide sequence ID" value="NZ_RAYQ01000030.1"/>
</dbReference>
<keyword evidence="1" id="KW-0812">Transmembrane</keyword>
<dbReference type="Gene3D" id="1.20.1250.20">
    <property type="entry name" value="MFS general substrate transporter like domains"/>
    <property type="match status" value="1"/>
</dbReference>
<sequence length="447" mass="49186">MEKNKVKGPDYVPFWKIAAWGTRPIALGAVTILTMYLSLYCTDTLKMPAALVGSLLMASKIFDGVTDLLAGWLVDNTNTKWGKGRPYELSILGVWICTYAMFAASDKWSLVGKSVWLFIMYTLIFSVFTTLLSAAETPYIIRAFKTQMGVVKAASYSGIIVTMGSMIVSISLPIFIGSMGSTAAGWRKMVGMYAIPLVLIGLIRFLVVKEDASVVEDNKTEEKVGIKEILQVVKSNKYVWLMSIIFMVPTLLTSLSANTYYFTWIVGDIEKMSILSMLGMIGLVLILFFPALMKKFTAMEIVGFTAVLAIAGYAILFFAGTNMALLIVGSLLISFISLPTSYMKSPVVMDLSDYNEINGHARMEATLSAVANFLNKLSGAFGSFLLGIMLTFGGYDGSLSTQPESAINMIRIIFSVIPAIFMVIVLICIYVYRPLDKFLAEKRAEKK</sequence>
<dbReference type="SUPFAM" id="SSF103473">
    <property type="entry name" value="MFS general substrate transporter"/>
    <property type="match status" value="1"/>
</dbReference>
<keyword evidence="1" id="KW-0472">Membrane</keyword>
<gene>
    <name evidence="2" type="ORF">D7V94_19640</name>
</gene>
<feature type="transmembrane region" description="Helical" evidence="1">
    <location>
        <begin position="115"/>
        <end position="135"/>
    </location>
</feature>
<dbReference type="Pfam" id="PF13347">
    <property type="entry name" value="MFS_2"/>
    <property type="match status" value="1"/>
</dbReference>
<protein>
    <submittedName>
        <fullName evidence="2">MFS transporter</fullName>
    </submittedName>
</protein>
<dbReference type="GO" id="GO:0008643">
    <property type="term" value="P:carbohydrate transport"/>
    <property type="evidence" value="ECO:0007669"/>
    <property type="project" value="InterPro"/>
</dbReference>
<keyword evidence="1" id="KW-1133">Transmembrane helix</keyword>
<dbReference type="AlphaFoldDB" id="A0A3A9A970"/>
<feature type="transmembrane region" description="Helical" evidence="1">
    <location>
        <begin position="86"/>
        <end position="103"/>
    </location>
</feature>
<feature type="transmembrane region" description="Helical" evidence="1">
    <location>
        <begin position="20"/>
        <end position="39"/>
    </location>
</feature>
<feature type="transmembrane region" description="Helical" evidence="1">
    <location>
        <begin position="238"/>
        <end position="262"/>
    </location>
</feature>
<feature type="transmembrane region" description="Helical" evidence="1">
    <location>
        <begin position="298"/>
        <end position="316"/>
    </location>
</feature>
<proteinExistence type="predicted"/>
<dbReference type="PANTHER" id="PTHR11328:SF24">
    <property type="entry name" value="MAJOR FACILITATOR SUPERFAMILY (MFS) PROFILE DOMAIN-CONTAINING PROTEIN"/>
    <property type="match status" value="1"/>
</dbReference>
<dbReference type="EMBL" id="RAYQ01000030">
    <property type="protein sequence ID" value="RKI88192.1"/>
    <property type="molecule type" value="Genomic_DNA"/>
</dbReference>
<reference evidence="2 3" key="1">
    <citation type="submission" date="2018-09" db="EMBL/GenBank/DDBJ databases">
        <title>Murine metabolic-syndrome-specific gut microbial biobank.</title>
        <authorList>
            <person name="Liu C."/>
        </authorList>
    </citation>
    <scope>NUCLEOTIDE SEQUENCE [LARGE SCALE GENOMIC DNA]</scope>
    <source>
        <strain evidence="2 3">0.1xD8-82</strain>
    </source>
</reference>
<organism evidence="2 3">
    <name type="scientific">Parablautia intestinalis</name>
    <dbReference type="NCBI Taxonomy" id="2320100"/>
    <lineage>
        <taxon>Bacteria</taxon>
        <taxon>Bacillati</taxon>
        <taxon>Bacillota</taxon>
        <taxon>Clostridia</taxon>
        <taxon>Lachnospirales</taxon>
        <taxon>Lachnospiraceae</taxon>
        <taxon>Parablautia</taxon>
    </lineage>
</organism>
<dbReference type="InterPro" id="IPR039672">
    <property type="entry name" value="MFS_2"/>
</dbReference>
<feature type="transmembrane region" description="Helical" evidence="1">
    <location>
        <begin position="274"/>
        <end position="292"/>
    </location>
</feature>
<feature type="transmembrane region" description="Helical" evidence="1">
    <location>
        <begin position="377"/>
        <end position="397"/>
    </location>
</feature>
<dbReference type="GO" id="GO:0005886">
    <property type="term" value="C:plasma membrane"/>
    <property type="evidence" value="ECO:0007669"/>
    <property type="project" value="TreeGrafter"/>
</dbReference>
<keyword evidence="3" id="KW-1185">Reference proteome</keyword>
<feature type="transmembrane region" description="Helical" evidence="1">
    <location>
        <begin position="323"/>
        <end position="342"/>
    </location>
</feature>
<evidence type="ECO:0000313" key="2">
    <source>
        <dbReference type="EMBL" id="RKI88192.1"/>
    </source>
</evidence>